<dbReference type="STRING" id="282197.SAMN04488517_101192"/>
<evidence type="ECO:0000313" key="3">
    <source>
        <dbReference type="Proteomes" id="UP000048908"/>
    </source>
</evidence>
<dbReference type="PANTHER" id="PTHR44086:SF13">
    <property type="entry name" value="THIOSULFATE SULFURTRANSFERASE PSPE"/>
    <property type="match status" value="1"/>
</dbReference>
<protein>
    <submittedName>
        <fullName evidence="2">Molybdopterin biosynthesis protein MoeB</fullName>
    </submittedName>
</protein>
<gene>
    <name evidence="2" type="ORF">JAN5088_00225</name>
</gene>
<sequence length="125" mass="13586">MKTAADMVAEARARIEEWDVARLRATPDAVVVDIRDVRERAKGFIPGSVHAPRGMLEFWWDPESPYHREVFAGPGPFVLHCAMGWRSALAAATLQDMGFGIAHLDGGFEAWVAAGGAVEKPEAKG</sequence>
<name>A0A0M6XLM1_9RHOB</name>
<organism evidence="2 3">
    <name type="scientific">Jannaschia rubra</name>
    <dbReference type="NCBI Taxonomy" id="282197"/>
    <lineage>
        <taxon>Bacteria</taxon>
        <taxon>Pseudomonadati</taxon>
        <taxon>Pseudomonadota</taxon>
        <taxon>Alphaproteobacteria</taxon>
        <taxon>Rhodobacterales</taxon>
        <taxon>Roseobacteraceae</taxon>
        <taxon>Jannaschia</taxon>
    </lineage>
</organism>
<dbReference type="SMART" id="SM00450">
    <property type="entry name" value="RHOD"/>
    <property type="match status" value="1"/>
</dbReference>
<dbReference type="RefSeq" id="WP_370736401.1">
    <property type="nucleotide sequence ID" value="NZ_CXPG01000009.1"/>
</dbReference>
<evidence type="ECO:0000259" key="1">
    <source>
        <dbReference type="PROSITE" id="PS50206"/>
    </source>
</evidence>
<dbReference type="PROSITE" id="PS50206">
    <property type="entry name" value="RHODANESE_3"/>
    <property type="match status" value="1"/>
</dbReference>
<dbReference type="InterPro" id="IPR001763">
    <property type="entry name" value="Rhodanese-like_dom"/>
</dbReference>
<dbReference type="Gene3D" id="3.40.250.10">
    <property type="entry name" value="Rhodanese-like domain"/>
    <property type="match status" value="1"/>
</dbReference>
<reference evidence="2 3" key="1">
    <citation type="submission" date="2015-07" db="EMBL/GenBank/DDBJ databases">
        <authorList>
            <person name="Noorani M."/>
        </authorList>
    </citation>
    <scope>NUCLEOTIDE SEQUENCE [LARGE SCALE GENOMIC DNA]</scope>
    <source>
        <strain evidence="2 3">CECT 5088</strain>
    </source>
</reference>
<dbReference type="PANTHER" id="PTHR44086">
    <property type="entry name" value="THIOSULFATE SULFURTRANSFERASE RDL2, MITOCHONDRIAL-RELATED"/>
    <property type="match status" value="1"/>
</dbReference>
<dbReference type="GO" id="GO:0004792">
    <property type="term" value="F:thiosulfate-cyanide sulfurtransferase activity"/>
    <property type="evidence" value="ECO:0007669"/>
    <property type="project" value="TreeGrafter"/>
</dbReference>
<accession>A0A0M6XLM1</accession>
<dbReference type="EMBL" id="CXPG01000009">
    <property type="protein sequence ID" value="CTQ31467.1"/>
    <property type="molecule type" value="Genomic_DNA"/>
</dbReference>
<evidence type="ECO:0000313" key="2">
    <source>
        <dbReference type="EMBL" id="CTQ31467.1"/>
    </source>
</evidence>
<dbReference type="InterPro" id="IPR036873">
    <property type="entry name" value="Rhodanese-like_dom_sf"/>
</dbReference>
<dbReference type="SUPFAM" id="SSF52821">
    <property type="entry name" value="Rhodanese/Cell cycle control phosphatase"/>
    <property type="match status" value="1"/>
</dbReference>
<proteinExistence type="predicted"/>
<keyword evidence="3" id="KW-1185">Reference proteome</keyword>
<dbReference type="Pfam" id="PF00581">
    <property type="entry name" value="Rhodanese"/>
    <property type="match status" value="1"/>
</dbReference>
<dbReference type="AlphaFoldDB" id="A0A0M6XLM1"/>
<feature type="domain" description="Rhodanese" evidence="1">
    <location>
        <begin position="25"/>
        <end position="120"/>
    </location>
</feature>
<dbReference type="Proteomes" id="UP000048908">
    <property type="component" value="Unassembled WGS sequence"/>
</dbReference>